<proteinExistence type="predicted"/>
<keyword evidence="3" id="KW-1185">Reference proteome</keyword>
<dbReference type="SUPFAM" id="SSF46565">
    <property type="entry name" value="Chaperone J-domain"/>
    <property type="match status" value="1"/>
</dbReference>
<dbReference type="AlphaFoldDB" id="A0A4P9ZH55"/>
<dbReference type="InterPro" id="IPR036869">
    <property type="entry name" value="J_dom_sf"/>
</dbReference>
<accession>A0A4P9ZH55</accession>
<reference evidence="3" key="1">
    <citation type="journal article" date="2018" name="Nat. Microbiol.">
        <title>Leveraging single-cell genomics to expand the fungal tree of life.</title>
        <authorList>
            <person name="Ahrendt S.R."/>
            <person name="Quandt C.A."/>
            <person name="Ciobanu D."/>
            <person name="Clum A."/>
            <person name="Salamov A."/>
            <person name="Andreopoulos B."/>
            <person name="Cheng J.F."/>
            <person name="Woyke T."/>
            <person name="Pelin A."/>
            <person name="Henrissat B."/>
            <person name="Reynolds N.K."/>
            <person name="Benny G.L."/>
            <person name="Smith M.E."/>
            <person name="James T.Y."/>
            <person name="Grigoriev I.V."/>
        </authorList>
    </citation>
    <scope>NUCLEOTIDE SEQUENCE [LARGE SCALE GENOMIC DNA]</scope>
    <source>
        <strain evidence="3">Baker2002</strain>
    </source>
</reference>
<organism evidence="2 3">
    <name type="scientific">Metschnikowia bicuspidata</name>
    <dbReference type="NCBI Taxonomy" id="27322"/>
    <lineage>
        <taxon>Eukaryota</taxon>
        <taxon>Fungi</taxon>
        <taxon>Dikarya</taxon>
        <taxon>Ascomycota</taxon>
        <taxon>Saccharomycotina</taxon>
        <taxon>Pichiomycetes</taxon>
        <taxon>Metschnikowiaceae</taxon>
        <taxon>Metschnikowia</taxon>
    </lineage>
</organism>
<dbReference type="InterPro" id="IPR001623">
    <property type="entry name" value="DnaJ_domain"/>
</dbReference>
<name>A0A4P9ZH55_9ASCO</name>
<feature type="domain" description="J" evidence="1">
    <location>
        <begin position="31"/>
        <end position="91"/>
    </location>
</feature>
<dbReference type="EMBL" id="ML004432">
    <property type="protein sequence ID" value="RKP32268.1"/>
    <property type="molecule type" value="Genomic_DNA"/>
</dbReference>
<gene>
    <name evidence="2" type="ORF">METBISCDRAFT_25786</name>
</gene>
<dbReference type="CDD" id="cd06257">
    <property type="entry name" value="DnaJ"/>
    <property type="match status" value="1"/>
</dbReference>
<protein>
    <recommendedName>
        <fullName evidence="1">J domain-containing protein</fullName>
    </recommendedName>
</protein>
<evidence type="ECO:0000313" key="2">
    <source>
        <dbReference type="EMBL" id="RKP32268.1"/>
    </source>
</evidence>
<evidence type="ECO:0000259" key="1">
    <source>
        <dbReference type="PROSITE" id="PS50076"/>
    </source>
</evidence>
<dbReference type="SMART" id="SM00271">
    <property type="entry name" value="DnaJ"/>
    <property type="match status" value="1"/>
</dbReference>
<evidence type="ECO:0000313" key="3">
    <source>
        <dbReference type="Proteomes" id="UP000268321"/>
    </source>
</evidence>
<dbReference type="PANTHER" id="PTHR46620">
    <property type="entry name" value="J DOMAIN-CONTAINING PROTEIN SPF31"/>
    <property type="match status" value="1"/>
</dbReference>
<sequence length="220" mass="25726">MADVDKILQSLESELARDNEIDRILACHLGDYFAILQINPLQGLDELSLNLRRAYRRKSLLIHPDKTNNNRAPTAFALLKKAERVLSAETSVSDDSSPDSGLADAAEKTTLIEIYKQVHERLQLSVPLDFDHPDNVRIREDLRLYLVSHLQNQEIDKNYAQRQEQQKQEALKTMAKERELKRSWEKRWEQDRGDRVQLWRNFTSKVEKPKKKKKKKNLLA</sequence>
<dbReference type="PANTHER" id="PTHR46620:SF1">
    <property type="entry name" value="J DOMAIN-CONTAINING PROTEIN SPF31"/>
    <property type="match status" value="1"/>
</dbReference>
<dbReference type="Proteomes" id="UP000268321">
    <property type="component" value="Unassembled WGS sequence"/>
</dbReference>
<dbReference type="Pfam" id="PF00226">
    <property type="entry name" value="DnaJ"/>
    <property type="match status" value="1"/>
</dbReference>
<dbReference type="Gene3D" id="1.10.287.110">
    <property type="entry name" value="DnaJ domain"/>
    <property type="match status" value="1"/>
</dbReference>
<dbReference type="OrthoDB" id="342454at2759"/>
<dbReference type="PROSITE" id="PS50076">
    <property type="entry name" value="DNAJ_2"/>
    <property type="match status" value="1"/>
</dbReference>